<feature type="coiled-coil region" evidence="1">
    <location>
        <begin position="6212"/>
        <end position="6246"/>
    </location>
</feature>
<dbReference type="InterPro" id="IPR001368">
    <property type="entry name" value="TNFR/NGFR_Cys_rich_reg"/>
</dbReference>
<reference evidence="5" key="1">
    <citation type="journal article" date="2012" name="Nature">
        <title>The oyster genome reveals stress adaptation and complexity of shell formation.</title>
        <authorList>
            <person name="Zhang G."/>
            <person name="Fang X."/>
            <person name="Guo X."/>
            <person name="Li L."/>
            <person name="Luo R."/>
            <person name="Xu F."/>
            <person name="Yang P."/>
            <person name="Zhang L."/>
            <person name="Wang X."/>
            <person name="Qi H."/>
            <person name="Xiong Z."/>
            <person name="Que H."/>
            <person name="Xie Y."/>
            <person name="Holland P.W."/>
            <person name="Paps J."/>
            <person name="Zhu Y."/>
            <person name="Wu F."/>
            <person name="Chen Y."/>
            <person name="Wang J."/>
            <person name="Peng C."/>
            <person name="Meng J."/>
            <person name="Yang L."/>
            <person name="Liu J."/>
            <person name="Wen B."/>
            <person name="Zhang N."/>
            <person name="Huang Z."/>
            <person name="Zhu Q."/>
            <person name="Feng Y."/>
            <person name="Mount A."/>
            <person name="Hedgecock D."/>
            <person name="Xu Z."/>
            <person name="Liu Y."/>
            <person name="Domazet-Loso T."/>
            <person name="Du Y."/>
            <person name="Sun X."/>
            <person name="Zhang S."/>
            <person name="Liu B."/>
            <person name="Cheng P."/>
            <person name="Jiang X."/>
            <person name="Li J."/>
            <person name="Fan D."/>
            <person name="Wang W."/>
            <person name="Fu W."/>
            <person name="Wang T."/>
            <person name="Wang B."/>
            <person name="Zhang J."/>
            <person name="Peng Z."/>
            <person name="Li Y."/>
            <person name="Li N."/>
            <person name="Wang J."/>
            <person name="Chen M."/>
            <person name="He Y."/>
            <person name="Tan F."/>
            <person name="Song X."/>
            <person name="Zheng Q."/>
            <person name="Huang R."/>
            <person name="Yang H."/>
            <person name="Du X."/>
            <person name="Chen L."/>
            <person name="Yang M."/>
            <person name="Gaffney P.M."/>
            <person name="Wang S."/>
            <person name="Luo L."/>
            <person name="She Z."/>
            <person name="Ming Y."/>
            <person name="Huang W."/>
            <person name="Zhang S."/>
            <person name="Huang B."/>
            <person name="Zhang Y."/>
            <person name="Qu T."/>
            <person name="Ni P."/>
            <person name="Miao G."/>
            <person name="Wang J."/>
            <person name="Wang Q."/>
            <person name="Steinberg C.E."/>
            <person name="Wang H."/>
            <person name="Li N."/>
            <person name="Qian L."/>
            <person name="Zhang G."/>
            <person name="Li Y."/>
            <person name="Yang H."/>
            <person name="Liu X."/>
            <person name="Wang J."/>
            <person name="Yin Y."/>
            <person name="Wang J."/>
        </authorList>
    </citation>
    <scope>NUCLEOTIDE SEQUENCE [LARGE SCALE GENOMIC DNA]</scope>
    <source>
        <strain evidence="5">05x7-T-G4-1.051#20</strain>
    </source>
</reference>
<feature type="compositionally biased region" description="Basic and acidic residues" evidence="2">
    <location>
        <begin position="5680"/>
        <end position="5693"/>
    </location>
</feature>
<name>K1R1D1_MAGGI</name>
<sequence>MTAPQGNCSAQYYCAGNATTATPNDGVTGDVCPIGHYCPEGTPTAIPCDPGYYTDTTLNSVCDICPAGKYCTTGSNPQACPAGFYCPEGTGHVWQSCPAGTFNPSTGLSNLTECTQCDGGFYCDVTNLTAVAGQCAAGYFCRSGSDDMTPSGATSGDAGPCPVGHYCVVQTQDPTPCPAGTFNNRTMLQAESECQQCTPGYYCDVPGLQYPTGICNAGFFCAGGSNSSSPSSTDATGGPCPAGTYCPAGTSVAINCTAGTYTNADQQSNCTTCPAGYYCPSGSNSITACPQGYYCPVSTEFAYQYPCPNGTFNNITGAQDSSLCQICPPGEYCPTPGLALPAGKCSGGWYCTSGSWSSQPAVLGNDTGSTCDCPAQSIGGKCQAGTFCPEGSSAPISCLGGHYCDVAGLDNVTGECLPGYYCTGGAILMNPINETYGDICPKGHYCPQASSYAIPCAEGTYNNWFGANNISTCLPCTAGKYCSGTGRALPNDDCDLGWYCVEGSIVPQPPGSQCLAGHMCPKGSPSQTPCPSGYYQPLAGQGACIECPAGKYCSQSEAIAEQQSGVNASSHGVVTPKDCPAGFFCPNGTQTDRENPCEVGTYSNTTGLESLAECTDCPPGYFCDSENITEPTGQCFAGYYCVLKSSSPTPSLSAAGGPCPQGTYCEVGWSYPTPCPKGTFGDREKLPSLNDCTFCPPGEYCSSSNLNASSGSCLAGYYCTNGSEEANPVGKTYGDECPAGHYCPDKSYQPTACPAGSYNPNTRTTNQTACLSCDPGKFCNSTGLSAVSGDCTQGFYCTAGASSSAPYDGITGNICPAGSYCPSGSPQHLFCPNGTYTNHTGASSCYDCPEGYYCVNKDRAELCPPGYYCPYQTGADLQPCPAGTYNPVSGLANVSQCTQCDGGKYCQVPGLSAVSGNCNPGFFCTSGVDTASPAGNNTGVGGVCPVGSYCPEATITPQPCPPGQYSDSTGQTNCTLCPLGYYCVENSTAFSEQLCPPGYYCPVGTSNPYQYPCPKGTYNPANASHSISDCLTCPPGEYCETDGLGATSGNCTAGWYCTGGSYMSQPTTTANQTNLPDCTCPLANYTGGQCWPGTYCPSGANYPVNCDPGKYCMQSGLTAPEGNCDAGYYCNASSTRPDPPGNVCPAGYYCEAGSGTPTPCPAGTMSNTVGNTNSSNCLQCTPGYYCAGTANTNMTGPCSAGFYCPGGQDSATPLDYNCTMGHYCPAGSDQPVPCSAGSYQDNTGSISCLPCPAGSYCDPVEAAASLGINGTGVVTPTDCPRGHYCPTSTPSSTTYPCPVGTFNNDTKLQAASSCLPCTAGFYCDAPGLMEPTAPCGAGYVCSSGANSSSPTDGTTGYICPMGAYCPAGSGQETKCPIGTFSNLTGLHNVSSCEQCTPGWYCNVQGLTSPAGKCLAGHYCLLGSTEQNPIGQSYGDYCTAGHYCPEGTGSPVPCPIGTYLPSTGQSMLAHCIDCALGKYCDTVGQSNYTGDCDAGFYCDRGANVSQPTDGVTGGVCPAGNYCPQGTAVPIPCEDGTYMNHTQASLCDSCPPRYYCVNKDRADPCPVGKYCIGNTGFNYSLCPAGTYNPTELLMSESECKQCDGGYYCDVPGLSNMTAQCAEGYYCQSGVNTAAPNNNNTGFGGGCPESHYCPLGTTDPIACPAGTYNDLTHQKICKSCEPGYYCVANSTTYLSTPCPTGSYCPSGTKHATEHLCPAGTYNNKTVANSGKYCNGDGLAEPTGDCAPGWYCSGGAYTDKPTTYVNSTTLYSTNYSCPVYALNNTGGICEPGYYCPMGSSQALSCSLGKYCETYELSTPTGNCSAGYFCNGTASVPNPKECDMGYYCPEGTTVQMACSPGTFSNRTGNTNDSFCLLCTAGKYCQDYGLALPNGDCFAGYYCPEGQDVPQPTNYACSPGHFCEVGSWNETGCPSGMYQPHWARSTCEICPAGSYCKAFGDYEILDAPNVTLSGNYTNRYRSYRGVSVPTACPPGSYCPAGTKDAMEYLCLEGTYSNKTSLNNYTQCTACDPGYYCSGQGNTDSVTQCSAGYYCTSGAYNSTPTDGTTGNICPPGRYCEVGSITGVGCPVGTFSNQAGLKSSSECTNCTGGYYCGSTGLTVESGLCHAGYFCTLGSEEPAPVGKTYGDVCPAGYYCNNGTHTPAPCPPGTFLNSTGMGDINNCLQCSPGYYCDAHGQTAITAECAAGHYCTLGANTSTPTDGSTGNICPEGHYCIQGSSKPEPCGNGTYMNHTGASACYVCPAGHYCVNRDRADVCLQGYYCPEGTGADLQPCPTGTFGNTTGLINETQCTPCTGGSFCGTPGASQPDGECLAGYYCETGVDTATPTDSGAHKGIGGQCPLGSYCPKGSTTPTPCAAGSYTSVKQKGSCDQCTGGYYCVQNTSDPNSFPCPVGHYCPPGTQYDTQYKCSSGSYNPLPTQSSSTACKLCDAGTYCLGDGLSAPTGNCSQGWFCTGGASESKPLVLGNYTSIDVCTCPANNYTGGKCQPGSFCPEGSSAPTSCTAGMYCDDYELATPKGNCQAGYYCPTGQTEANPAPFLCIAGHYCEEGSGTPTQCPIGTFSNASGNSNVTDCKPCTAGFYCDGLGLVAETGPCTAGYYCPEGQTTGAPSAYVCPTGSYCPTGSALPNICPRGKYNYQTTQATCLDCPAGKYCDPHENGNVTGIVTPLSCPAGYYCPLATGYNMTNPCPSGTYSPSTDLDAAASCGSCDPGKYCQTPGLTAPEGDCATGHWCMFGANTSTPTDGTTGDVCPQGSYCPVGSTRGDYCPQGTFGNTTGLRSANECIACEPGYYCPTQGHVKPYDQCNAGYYCSGGSIEANPVAKSYGYVCPVGHYCPKGTPVLVPCPKGTYQPGTGKTQLSDCVNCSPGRYCLESGNDTTTADCQAGYYCVSKAEIPNPTDGTTGDICPIGHYCPTGSSTPQPCSSSTYMNHTGAAACYTCPQGYFCTSGSTADPCPQGYYCPIGTGTDKKPCPVGTFGATDRLSNETECTACTGGHYCDSQALTQPAGGCSAGYYCISGVNIASPAVAGSFLGDGGVCPPGTECPFNSSYPTPCAPGKYAPMATTAACNDCPAGYYCVNATITPAICPVGHYCPKNTEFDQHYPCPPGTYFNQTGALAETDCMDCPPGQYCEGTGNVFPTGFCDEGFWCGGKSFQRRPYDTGNLTVINGTTNDLYSNDTCAPLWGCVCPAFQMTSGGICPMGYYCPVGSSQPSACTPGMYCETPGLPLPTGNCSAGWYCNHTSSTKYQHMCPAGSYCPSGSDIPTPCPAGTYSGLDNNGALTDCLNCTAGHYCHGLGNTAPTAQCAAGYYCPGGQESSTPSGLECFAGHYCPQGSNYPIMCDNGTYQVNPGQDSCLTCPAGYFCDAASGNVTYVNGNPVVNPTACPTGYYCPEGTISGQSYPCPIGTFGPNQYLFAQENCTSCTAGYYCERAGLSAPTAECYGGYYCTGGAEIAEPISHNVNLTHNVTFTGNNECPTGYFCPNGTSYPKPCPIGTFSEVAGVSQESDCLPCRPGRYCNQQAFIMITTAPNCSAGYVCTGGANSYIPTIPTHGYMCPTGHYCVEGTTQEQGCPLGTYQSNMGQDHCLSCPAGKMCTEVNLTLPLDCMTGYYCLAAQDPIPCRNGTYNNVTGRSSESDCVDCPVGKYCEGLGNSVPDGDCDAGYFCEGGANSRAPSPSPTYPNNGLCDPGRYCVSGTSMQQECPPGTFRNTSGAASLSDCLPCTGGYYCAGNGLTSPTGLCAAGYYCPDNETISSATPSSFLCPSNYKCPEGSAKPEPCLSGEFQANMGMSVCSKCPAGFYCNTTGNVPIKYDCPPFHYCPEGTTDPTNCPDGTFTFSNMTNLESAAECLPCLPGNYCRGGMISSECLAGYWCKSGSSNNLINRTIEFQNCSANEDCSGLCPKGHYCPQGVDLPLPCPEHTYRDTEGAETPDQCAPCPAGFYCPSGTSNPDPCPIGYYCLEGNGTTDCPRLRYRNVTGAKTETDCFPCEPGYYCNETGMADYSTYLCPPGFYCLSGQEPILCPAGRMRDTAGAADYTDCDLCRPGYYCPNDTINTQGIPCRAIYECPTGSSIESDCRPGHYCPPVTGVPPICPPGYYCPNATETPILCIYPFYCPEGSNMTLACDLGNQALTHAGIRYDKGLSCRICPPGYYGNSTTRATCELCPAGFYCPMGTGHGNTNPCPIGTYCPIGSDHPTNCPAGYRGEKLRAESYYDCHGCPAGTYSDTEAATHCKPCGSSSYSTGNSSICTCIGKYRSFQKSVGSCVCLTGYIYYDETDTQKTEENSDEDCQQIVDTRCTEYEVRLASTRQCVLKESVDCYAGCDTSGYLDVELGVCLCNDLIAADYVCDASCLAVAPSVTAELQSDGTLQVKITNSSGHVTTSQTMTDIFGPLESTNGVKGVMVVNFYDDRITSTIFRDQSEAKDLFLTTAEMANGVTNAPGTHIGRRRLLTTTVPNNQISNSLLCLELNEMVMFKIWVNDTDRTKSHYPVYLKDHLFSNNANFDYGQFLALKNLIETTNVNISTFAFVFTEAGNYVFQDYSTSTSLIYIKVMNAGTTCGTGSRVQAATASNLVALGFYKSNPSNVAPDWGLIIGMIAFFGALVLLLVVAVIVWRPRDAGIYPMKHWKPQYRSLGAPPPVPSYMRYDVGHWPDKAIAESGLGERLTGDGAEANVLDSMAIKGAEDLENFNVKVFYDKLEDQNLHMASQLAKQQEDLKSFYKKICDQNEELKHLLKSLDPAKLEELERKMAERAKREEGMQKSAGDVFNIVNGKVNMGGAGKYRFAGGNNREAELMAALQLLLDRLNSGDLPISQSMWEQIQKGGAMPEGGSIMNINRMPGGQGKQGEVLRKQREERMQLDRELQQEENDMISEIISRNEDQRKDTVNMMTDGLAGKLQGDLKDSQVKDILDKYEKDLDANMNKFNLEKEKQLQDLRRKLAEKRRRKEALLREKHNKEAADEGLPPPLQEDDNVADTKIRQSEALYDTLLAEEAAGQAKGEGEMDHQLSEEKRRQESEKLQDHLNQLAQQGIITAQQKDELLRKHLEAEQNLQKVHNHQRDSQISHLKDKLAERRKRKLAKLRAQQEQELSDLSSHLIEDGNTEGLEQELEQLRHLHKQQMEATEAEMDAEEKEHERRIIRKIDDDHNQESKKKRNEIFKKIAEQCPEQQQTAMQRLLDNYHHDTETLDQELAVQRSRHLADLEAKLAARRARKLAEARRKQDEEEQQRLISEQNRQMQQGGQVEEEETDLAHVPKVQYSQSIEEQALQKEQERIRDEMKKRHKQEREKVAERLDAEEDKEERVLTKDLDSEREKLLREKRNRQATELSSRKDLTEEQIRDLMASHEQELQDLEERLENDRHRQFLSLREKLNAKRNRKMDELRRKQDVESTKEMIEQKKEVDEIKLKKAKGVEHDAIVEGIKQNGEEDTDKVVKAVLAKRHAQEMQDLENQFRTKRKLMVDDALSKLHEKYDKLRDSLAKQHQEELAALQKKGLSPEEYQHQRTQLLNKQQLEMSDLERRLSEEEQDIERGALTDWEVQYARAKLDLKEKHYKEFAEALKEFSPDHEGIQDAKHSVEELEKLKHELEQKRKSQLEEAKKQQEEFEKNEKKRLEAEMEAYAKQLEKDTTREKEQQDRKLEQLNKRKEDMVKEKKQKMNEELEKIRQQGASEDEQKRLIEQHERDLQNILNKMDADKMRMQSNLQERLKKKKDERLKNKQEELKENYKEQKKEMEQKQKSEINRIKKDEALTIQESISSGYVPPRASSPAPRDDDQSVVDEPVTSAPPQEQMPASYQMAAPLNEAELMSLLMASPVYQKLEQIKDAVKNGITPPKHRMEPGEGYHDPRDAEWAKDTELVPVDIGTLNARSFIVYKFGCFVTDLIASRCRHAPVTILLAEKIPSNKNLARNAFRNSFHYDANNRILYIRAARLDTVGDFIVVLIHSLAHIKAGDLRDDSNPDFTKEYNRALAVVCDDLFFARYKRTTGLSQSVAKATGVNVEQAALQMLQAMFGGCRTEDEKMKMVDDLLDVKLLPGTNMEGVHFNKNRLNDRLSKYSGFSNLNQLQGMLGNVEDKMAQAKSQGISKRSNDQLGSLSQRYSTTGPSVLNKLAPFRFVTSNMTGQALWQTFVNQEDGEETDAPREEAIQDSLETLQERHDNLTADFSNINSEIIELQDRSRSLDEELAAETALSETAKDKERHAQLAKKVRSKLNDTRARIARLEMEKNLMVRKLAECEKDMAVKKLDPQQSEEKSVTFSADTKKKSKK</sequence>
<feature type="region of interest" description="Disordered" evidence="2">
    <location>
        <begin position="4957"/>
        <end position="4982"/>
    </location>
</feature>
<feature type="domain" description="TNFR-Cys" evidence="4">
    <location>
        <begin position="2004"/>
        <end position="2042"/>
    </location>
</feature>
<dbReference type="SMART" id="SM01411">
    <property type="entry name" value="Ephrin_rec_like"/>
    <property type="match status" value="60"/>
</dbReference>
<dbReference type="InterPro" id="IPR009030">
    <property type="entry name" value="Growth_fac_rcpt_cys_sf"/>
</dbReference>
<feature type="compositionally biased region" description="Basic and acidic residues" evidence="2">
    <location>
        <begin position="5309"/>
        <end position="5354"/>
    </location>
</feature>
<keyword evidence="1" id="KW-0175">Coiled coil</keyword>
<dbReference type="InterPro" id="IPR011641">
    <property type="entry name" value="Tyr-kin_ephrin_A/B_rcpt-like"/>
</dbReference>
<dbReference type="HOGENOM" id="CLU_000021_0_0_1"/>
<evidence type="ECO:0000259" key="4">
    <source>
        <dbReference type="SMART" id="SM00208"/>
    </source>
</evidence>
<feature type="region of interest" description="Disordered" evidence="2">
    <location>
        <begin position="5004"/>
        <end position="5029"/>
    </location>
</feature>
<feature type="domain" description="TNFR-Cys" evidence="4">
    <location>
        <begin position="1234"/>
        <end position="1279"/>
    </location>
</feature>
<feature type="compositionally biased region" description="Basic and acidic residues" evidence="2">
    <location>
        <begin position="5008"/>
        <end position="5029"/>
    </location>
</feature>
<feature type="region of interest" description="Disordered" evidence="2">
    <location>
        <begin position="6250"/>
        <end position="6274"/>
    </location>
</feature>
<proteinExistence type="predicted"/>
<feature type="domain" description="TNFR-Cys" evidence="4">
    <location>
        <begin position="1473"/>
        <end position="1515"/>
    </location>
</feature>
<feature type="transmembrane region" description="Helical" evidence="3">
    <location>
        <begin position="4599"/>
        <end position="4623"/>
    </location>
</feature>
<evidence type="ECO:0000256" key="2">
    <source>
        <dbReference type="SAM" id="MobiDB-lite"/>
    </source>
</evidence>
<feature type="compositionally biased region" description="Basic and acidic residues" evidence="2">
    <location>
        <begin position="5631"/>
        <end position="5673"/>
    </location>
</feature>
<dbReference type="InParanoid" id="K1R1D1"/>
<keyword evidence="3" id="KW-0812">Transmembrane</keyword>
<feature type="region of interest" description="Disordered" evidence="2">
    <location>
        <begin position="5226"/>
        <end position="5257"/>
    </location>
</feature>
<feature type="domain" description="TNFR-Cys" evidence="4">
    <location>
        <begin position="1660"/>
        <end position="1695"/>
    </location>
</feature>
<feature type="compositionally biased region" description="Basic and acidic residues" evidence="2">
    <location>
        <begin position="5718"/>
        <end position="5757"/>
    </location>
</feature>
<evidence type="ECO:0000256" key="3">
    <source>
        <dbReference type="SAM" id="Phobius"/>
    </source>
</evidence>
<dbReference type="EMBL" id="JH818406">
    <property type="protein sequence ID" value="EKC34950.1"/>
    <property type="molecule type" value="Genomic_DNA"/>
</dbReference>
<feature type="domain" description="TNFR-Cys" evidence="4">
    <location>
        <begin position="3099"/>
        <end position="3134"/>
    </location>
</feature>
<feature type="domain" description="TNFR-Cys" evidence="4">
    <location>
        <begin position="3927"/>
        <end position="3962"/>
    </location>
</feature>
<keyword evidence="3" id="KW-0472">Membrane</keyword>
<dbReference type="Pfam" id="PF07699">
    <property type="entry name" value="Ephrin_rec_like"/>
    <property type="match status" value="2"/>
</dbReference>
<feature type="coiled-coil region" evidence="1">
    <location>
        <begin position="5447"/>
        <end position="5543"/>
    </location>
</feature>
<evidence type="ECO:0000313" key="5">
    <source>
        <dbReference type="EMBL" id="EKC34950.1"/>
    </source>
</evidence>
<feature type="region of interest" description="Disordered" evidence="2">
    <location>
        <begin position="5276"/>
        <end position="5354"/>
    </location>
</feature>
<dbReference type="PANTHER" id="PTHR46104:SF1">
    <property type="entry name" value="GENE 9195-RELATED"/>
    <property type="match status" value="1"/>
</dbReference>
<dbReference type="SMART" id="SM00208">
    <property type="entry name" value="TNFR"/>
    <property type="match status" value="10"/>
</dbReference>
<feature type="domain" description="TNFR-Cys" evidence="4">
    <location>
        <begin position="4102"/>
        <end position="4142"/>
    </location>
</feature>
<feature type="compositionally biased region" description="Basic and acidic residues" evidence="2">
    <location>
        <begin position="5571"/>
        <end position="5623"/>
    </location>
</feature>
<evidence type="ECO:0000256" key="1">
    <source>
        <dbReference type="SAM" id="Coils"/>
    </source>
</evidence>
<dbReference type="PANTHER" id="PTHR46104">
    <property type="entry name" value="GENE 9195-RELATED-RELATED"/>
    <property type="match status" value="1"/>
</dbReference>
<organism evidence="5">
    <name type="scientific">Magallana gigas</name>
    <name type="common">Pacific oyster</name>
    <name type="synonym">Crassostrea gigas</name>
    <dbReference type="NCBI Taxonomy" id="29159"/>
    <lineage>
        <taxon>Eukaryota</taxon>
        <taxon>Metazoa</taxon>
        <taxon>Spiralia</taxon>
        <taxon>Lophotrochozoa</taxon>
        <taxon>Mollusca</taxon>
        <taxon>Bivalvia</taxon>
        <taxon>Autobranchia</taxon>
        <taxon>Pteriomorphia</taxon>
        <taxon>Ostreida</taxon>
        <taxon>Ostreoidea</taxon>
        <taxon>Ostreidae</taxon>
        <taxon>Magallana</taxon>
    </lineage>
</organism>
<feature type="coiled-coil region" evidence="1">
    <location>
        <begin position="6150"/>
        <end position="6184"/>
    </location>
</feature>
<feature type="compositionally biased region" description="Basic and acidic residues" evidence="2">
    <location>
        <begin position="6250"/>
        <end position="6261"/>
    </location>
</feature>
<protein>
    <submittedName>
        <fullName evidence="5">Myosin-10</fullName>
    </submittedName>
</protein>
<feature type="compositionally biased region" description="Polar residues" evidence="2">
    <location>
        <begin position="5093"/>
        <end position="5102"/>
    </location>
</feature>
<dbReference type="SUPFAM" id="SSF57184">
    <property type="entry name" value="Growth factor receptor domain"/>
    <property type="match status" value="15"/>
</dbReference>
<feature type="domain" description="TNFR-Cys" evidence="4">
    <location>
        <begin position="3353"/>
        <end position="3397"/>
    </location>
</feature>
<dbReference type="Gene3D" id="2.10.50.10">
    <property type="entry name" value="Tumor Necrosis Factor Receptor, subunit A, domain 2"/>
    <property type="match status" value="16"/>
</dbReference>
<feature type="region of interest" description="Disordered" evidence="2">
    <location>
        <begin position="5571"/>
        <end position="5800"/>
    </location>
</feature>
<keyword evidence="3" id="KW-1133">Transmembrane helix</keyword>
<feature type="region of interest" description="Disordered" evidence="2">
    <location>
        <begin position="5084"/>
        <end position="5103"/>
    </location>
</feature>
<gene>
    <name evidence="5" type="ORF">CGI_10006889</name>
</gene>
<accession>K1R1D1</accession>
<feature type="compositionally biased region" description="Basic and acidic residues" evidence="2">
    <location>
        <begin position="4957"/>
        <end position="4968"/>
    </location>
</feature>
<feature type="domain" description="TNFR-Cys" evidence="4">
    <location>
        <begin position="2857"/>
        <end position="2895"/>
    </location>
</feature>
<feature type="domain" description="TNFR-Cys" evidence="4">
    <location>
        <begin position="960"/>
        <end position="995"/>
    </location>
</feature>
<feature type="compositionally biased region" description="Basic and acidic residues" evidence="2">
    <location>
        <begin position="5276"/>
        <end position="5302"/>
    </location>
</feature>